<dbReference type="GO" id="GO:0005789">
    <property type="term" value="C:endoplasmic reticulum membrane"/>
    <property type="evidence" value="ECO:0007669"/>
    <property type="project" value="UniProtKB-SubCell"/>
</dbReference>
<keyword evidence="10 14" id="KW-0472">Membrane</keyword>
<keyword evidence="7 14" id="KW-0276">Fatty acid metabolism</keyword>
<comment type="similarity">
    <text evidence="3 14">Belongs to the very long-chain fatty acids dehydratase HACD family.</text>
</comment>
<organism evidence="15 16">
    <name type="scientific">Leptotrombidium deliense</name>
    <dbReference type="NCBI Taxonomy" id="299467"/>
    <lineage>
        <taxon>Eukaryota</taxon>
        <taxon>Metazoa</taxon>
        <taxon>Ecdysozoa</taxon>
        <taxon>Arthropoda</taxon>
        <taxon>Chelicerata</taxon>
        <taxon>Arachnida</taxon>
        <taxon>Acari</taxon>
        <taxon>Acariformes</taxon>
        <taxon>Trombidiformes</taxon>
        <taxon>Prostigmata</taxon>
        <taxon>Anystina</taxon>
        <taxon>Parasitengona</taxon>
        <taxon>Trombiculoidea</taxon>
        <taxon>Trombiculidae</taxon>
        <taxon>Leptotrombidium</taxon>
    </lineage>
</organism>
<dbReference type="PANTHER" id="PTHR11035:SF3">
    <property type="entry name" value="VERY-LONG-CHAIN (3R)-3-HYDROXYACYL-COA DEHYDRATASE"/>
    <property type="match status" value="1"/>
</dbReference>
<evidence type="ECO:0000256" key="6">
    <source>
        <dbReference type="ARBA" id="ARBA00022692"/>
    </source>
</evidence>
<evidence type="ECO:0000313" key="15">
    <source>
        <dbReference type="EMBL" id="RWS31236.1"/>
    </source>
</evidence>
<evidence type="ECO:0000256" key="7">
    <source>
        <dbReference type="ARBA" id="ARBA00022832"/>
    </source>
</evidence>
<evidence type="ECO:0000256" key="11">
    <source>
        <dbReference type="ARBA" id="ARBA00023160"/>
    </source>
</evidence>
<dbReference type="PANTHER" id="PTHR11035">
    <property type="entry name" value="VERY-LONG-CHAIN (3R)-3-HYDROXYACYL-COA DEHYDRATASE"/>
    <property type="match status" value="1"/>
</dbReference>
<evidence type="ECO:0000256" key="9">
    <source>
        <dbReference type="ARBA" id="ARBA00023098"/>
    </source>
</evidence>
<comment type="function">
    <text evidence="14">Catalyzes the third of the four reactions of the long-chain fatty acids elongation cycle. This endoplasmic reticulum-bound enzymatic process, allows the addition of two carbons to the chain of long- and very long-chain fatty acids/VLCFAs per cycle. This enzyme catalyzes the dehydration of the 3-hydroxyacyl-CoA intermediate into trans-2,3-enoyl-CoA, within each cycle of fatty acid elongation. Thereby, it participates to the production of VLCFAs of different chain lengths that are involved in multiple biological processes as precursors of membrane lipids and lipid mediators.</text>
</comment>
<comment type="catalytic activity">
    <reaction evidence="13 14">
        <text>a very-long-chain (3R)-3-hydroxyacyl-CoA = a very-long-chain (2E)-enoyl-CoA + H2O</text>
        <dbReference type="Rhea" id="RHEA:45812"/>
        <dbReference type="ChEBI" id="CHEBI:15377"/>
        <dbReference type="ChEBI" id="CHEBI:83728"/>
        <dbReference type="ChEBI" id="CHEBI:85440"/>
        <dbReference type="EC" id="4.2.1.134"/>
    </reaction>
</comment>
<keyword evidence="6 14" id="KW-0812">Transmembrane</keyword>
<keyword evidence="9 14" id="KW-0443">Lipid metabolism</keyword>
<dbReference type="GO" id="GO:0030497">
    <property type="term" value="P:fatty acid elongation"/>
    <property type="evidence" value="ECO:0007669"/>
    <property type="project" value="TreeGrafter"/>
</dbReference>
<comment type="caution">
    <text evidence="14">Lacks conserved residue(s) required for the propagation of feature annotation.</text>
</comment>
<keyword evidence="14" id="KW-0256">Endoplasmic reticulum</keyword>
<reference evidence="15 16" key="1">
    <citation type="journal article" date="2018" name="Gigascience">
        <title>Genomes of trombidid mites reveal novel predicted allergens and laterally-transferred genes associated with secondary metabolism.</title>
        <authorList>
            <person name="Dong X."/>
            <person name="Chaisiri K."/>
            <person name="Xia D."/>
            <person name="Armstrong S.D."/>
            <person name="Fang Y."/>
            <person name="Donnelly M.J."/>
            <person name="Kadowaki T."/>
            <person name="McGarry J.W."/>
            <person name="Darby A.C."/>
            <person name="Makepeace B.L."/>
        </authorList>
    </citation>
    <scope>NUCLEOTIDE SEQUENCE [LARGE SCALE GENOMIC DNA]</scope>
    <source>
        <strain evidence="15">UoL-UT</strain>
    </source>
</reference>
<keyword evidence="8 14" id="KW-1133">Transmembrane helix</keyword>
<evidence type="ECO:0000313" key="16">
    <source>
        <dbReference type="Proteomes" id="UP000288716"/>
    </source>
</evidence>
<keyword evidence="16" id="KW-1185">Reference proteome</keyword>
<comment type="caution">
    <text evidence="15">The sequence shown here is derived from an EMBL/GenBank/DDBJ whole genome shotgun (WGS) entry which is preliminary data.</text>
</comment>
<sequence length="208" mass="23803">WLYVMIIGIKFFSTGSTKYSELWKQVELPLTIFQTLQLIEVLHCIVRLVPSSPVTTFIQIASRLIVVWGILKPVLESRSSIGVALVVGSWSLAEITRYLYYALNLMNCVPFALTWCRYTFFTFLYPSGVSGELILMYAALPYIAKRQLYSYPLPNFANVSFHYNLAIILLMLSYIPLFPQLYFYMVGQRRKMLGAPKASHDSAAKKSK</sequence>
<name>A0A443SUM3_9ACAR</name>
<dbReference type="GO" id="GO:0102158">
    <property type="term" value="F:very-long-chain (3R)-3-hydroxyacyl-CoA dehydratase activity"/>
    <property type="evidence" value="ECO:0007669"/>
    <property type="project" value="UniProtKB-EC"/>
</dbReference>
<dbReference type="GO" id="GO:0030148">
    <property type="term" value="P:sphingolipid biosynthetic process"/>
    <property type="evidence" value="ECO:0007669"/>
    <property type="project" value="TreeGrafter"/>
</dbReference>
<keyword evidence="11 14" id="KW-0275">Fatty acid biosynthesis</keyword>
<dbReference type="GO" id="GO:0042761">
    <property type="term" value="P:very long-chain fatty acid biosynthetic process"/>
    <property type="evidence" value="ECO:0007669"/>
    <property type="project" value="TreeGrafter"/>
</dbReference>
<feature type="non-terminal residue" evidence="15">
    <location>
        <position position="1"/>
    </location>
</feature>
<comment type="pathway">
    <text evidence="2 14">Lipid metabolism; fatty acid biosynthesis.</text>
</comment>
<evidence type="ECO:0000256" key="5">
    <source>
        <dbReference type="ARBA" id="ARBA00022516"/>
    </source>
</evidence>
<evidence type="ECO:0000256" key="1">
    <source>
        <dbReference type="ARBA" id="ARBA00004141"/>
    </source>
</evidence>
<dbReference type="Proteomes" id="UP000288716">
    <property type="component" value="Unassembled WGS sequence"/>
</dbReference>
<evidence type="ECO:0000256" key="8">
    <source>
        <dbReference type="ARBA" id="ARBA00022989"/>
    </source>
</evidence>
<protein>
    <recommendedName>
        <fullName evidence="4 14">Very-long-chain (3R)-3-hydroxyacyl-CoA dehydratase</fullName>
        <ecNumber evidence="4 14">4.2.1.134</ecNumber>
    </recommendedName>
</protein>
<keyword evidence="5 14" id="KW-0444">Lipid biosynthesis</keyword>
<dbReference type="OrthoDB" id="46988at2759"/>
<evidence type="ECO:0000256" key="10">
    <source>
        <dbReference type="ARBA" id="ARBA00023136"/>
    </source>
</evidence>
<dbReference type="VEuPathDB" id="VectorBase:LDEU000804"/>
<evidence type="ECO:0000256" key="14">
    <source>
        <dbReference type="RuleBase" id="RU363109"/>
    </source>
</evidence>
<evidence type="ECO:0000256" key="13">
    <source>
        <dbReference type="ARBA" id="ARBA00036671"/>
    </source>
</evidence>
<dbReference type="Pfam" id="PF04387">
    <property type="entry name" value="PTPLA"/>
    <property type="match status" value="1"/>
</dbReference>
<dbReference type="EMBL" id="NCKV01000227">
    <property type="protein sequence ID" value="RWS31236.1"/>
    <property type="molecule type" value="Genomic_DNA"/>
</dbReference>
<feature type="transmembrane region" description="Helical" evidence="14">
    <location>
        <begin position="163"/>
        <end position="184"/>
    </location>
</feature>
<evidence type="ECO:0000256" key="12">
    <source>
        <dbReference type="ARBA" id="ARBA00023239"/>
    </source>
</evidence>
<dbReference type="UniPathway" id="UPA00094"/>
<dbReference type="STRING" id="299467.A0A443SUM3"/>
<comment type="subcellular location">
    <subcellularLocation>
        <location evidence="14">Endoplasmic reticulum membrane</location>
        <topology evidence="14">Multi-pass membrane protein</topology>
    </subcellularLocation>
    <subcellularLocation>
        <location evidence="1">Membrane</location>
        <topology evidence="1">Multi-pass membrane protein</topology>
    </subcellularLocation>
</comment>
<evidence type="ECO:0000256" key="2">
    <source>
        <dbReference type="ARBA" id="ARBA00005194"/>
    </source>
</evidence>
<proteinExistence type="inferred from homology"/>
<evidence type="ECO:0000256" key="3">
    <source>
        <dbReference type="ARBA" id="ARBA00007811"/>
    </source>
</evidence>
<dbReference type="InterPro" id="IPR007482">
    <property type="entry name" value="Tyr_Pase-like_PTPLA"/>
</dbReference>
<gene>
    <name evidence="15" type="ORF">B4U80_07403</name>
</gene>
<dbReference type="AlphaFoldDB" id="A0A443SUM3"/>
<feature type="transmembrane region" description="Helical" evidence="14">
    <location>
        <begin position="123"/>
        <end position="143"/>
    </location>
</feature>
<evidence type="ECO:0000256" key="4">
    <source>
        <dbReference type="ARBA" id="ARBA00013122"/>
    </source>
</evidence>
<accession>A0A443SUM3</accession>
<keyword evidence="12 14" id="KW-0456">Lyase</keyword>
<dbReference type="EC" id="4.2.1.134" evidence="4 14"/>